<accession>X0WIU4</accession>
<gene>
    <name evidence="1" type="ORF">S01H1_57010</name>
</gene>
<feature type="non-terminal residue" evidence="1">
    <location>
        <position position="184"/>
    </location>
</feature>
<proteinExistence type="predicted"/>
<protein>
    <submittedName>
        <fullName evidence="1">Uncharacterized protein</fullName>
    </submittedName>
</protein>
<comment type="caution">
    <text evidence="1">The sequence shown here is derived from an EMBL/GenBank/DDBJ whole genome shotgun (WGS) entry which is preliminary data.</text>
</comment>
<sequence>MMEDRQNMKLIMENWRGYVSASGHEELFERHEYISGVLGIQLPINESGQVQLNEELKEHILQEHVLFEGFLGSIIDGVKEKSGQLKDLMMTLAGVFTDPERIETYIHLVASKVIKAPARAFRTAFNKMIEMGGAVGQFGSKILEIFESVLQKFHGLETGWKKALVATSLGALLMFLYEKAGTMI</sequence>
<reference evidence="1" key="1">
    <citation type="journal article" date="2014" name="Front. Microbiol.">
        <title>High frequency of phylogenetically diverse reductive dehalogenase-homologous genes in deep subseafloor sedimentary metagenomes.</title>
        <authorList>
            <person name="Kawai M."/>
            <person name="Futagami T."/>
            <person name="Toyoda A."/>
            <person name="Takaki Y."/>
            <person name="Nishi S."/>
            <person name="Hori S."/>
            <person name="Arai W."/>
            <person name="Tsubouchi T."/>
            <person name="Morono Y."/>
            <person name="Uchiyama I."/>
            <person name="Ito T."/>
            <person name="Fujiyama A."/>
            <person name="Inagaki F."/>
            <person name="Takami H."/>
        </authorList>
    </citation>
    <scope>NUCLEOTIDE SEQUENCE</scope>
    <source>
        <strain evidence="1">Expedition CK06-06</strain>
    </source>
</reference>
<organism evidence="1">
    <name type="scientific">marine sediment metagenome</name>
    <dbReference type="NCBI Taxonomy" id="412755"/>
    <lineage>
        <taxon>unclassified sequences</taxon>
        <taxon>metagenomes</taxon>
        <taxon>ecological metagenomes</taxon>
    </lineage>
</organism>
<dbReference type="AlphaFoldDB" id="X0WIU4"/>
<evidence type="ECO:0000313" key="1">
    <source>
        <dbReference type="EMBL" id="GAG23137.1"/>
    </source>
</evidence>
<name>X0WIU4_9ZZZZ</name>
<dbReference type="EMBL" id="BARS01037158">
    <property type="protein sequence ID" value="GAG23137.1"/>
    <property type="molecule type" value="Genomic_DNA"/>
</dbReference>